<keyword evidence="11" id="KW-1185">Reference proteome</keyword>
<dbReference type="PROSITE" id="PS00879">
    <property type="entry name" value="ODR_DC_2_2"/>
    <property type="match status" value="1"/>
</dbReference>
<dbReference type="PANTHER" id="PTHR43727">
    <property type="entry name" value="DIAMINOPIMELATE DECARBOXYLASE"/>
    <property type="match status" value="1"/>
</dbReference>
<dbReference type="Gene3D" id="3.20.20.10">
    <property type="entry name" value="Alanine racemase"/>
    <property type="match status" value="1"/>
</dbReference>
<dbReference type="PRINTS" id="PR01181">
    <property type="entry name" value="DAPDCRBXLASE"/>
</dbReference>
<accession>A0ABW2PSE5</accession>
<dbReference type="InterPro" id="IPR022657">
    <property type="entry name" value="De-COase2_CS"/>
</dbReference>
<comment type="pathway">
    <text evidence="5 7">Amino-acid biosynthesis; L-lysine biosynthesis via DAP pathway; L-lysine from DL-2,6-diaminopimelate: step 1/1.</text>
</comment>
<dbReference type="SUPFAM" id="SSF51419">
    <property type="entry name" value="PLP-binding barrel"/>
    <property type="match status" value="1"/>
</dbReference>
<dbReference type="Proteomes" id="UP001596505">
    <property type="component" value="Unassembled WGS sequence"/>
</dbReference>
<evidence type="ECO:0000256" key="6">
    <source>
        <dbReference type="NCBIfam" id="TIGR01048"/>
    </source>
</evidence>
<comment type="similarity">
    <text evidence="5">Belongs to the Orn/Lys/Arg decarboxylase class-II family. LysA subfamily.</text>
</comment>
<dbReference type="Pfam" id="PF00278">
    <property type="entry name" value="Orn_DAP_Arg_deC"/>
    <property type="match status" value="1"/>
</dbReference>
<keyword evidence="5" id="KW-0028">Amino-acid biosynthesis</keyword>
<dbReference type="Gene3D" id="2.40.37.10">
    <property type="entry name" value="Lyase, Ornithine Decarboxylase, Chain A, domain 1"/>
    <property type="match status" value="1"/>
</dbReference>
<dbReference type="EC" id="4.1.1.20" evidence="5 6"/>
<comment type="subunit">
    <text evidence="5">Homodimer.</text>
</comment>
<evidence type="ECO:0000256" key="1">
    <source>
        <dbReference type="ARBA" id="ARBA00001933"/>
    </source>
</evidence>
<dbReference type="InterPro" id="IPR022644">
    <property type="entry name" value="De-COase2_N"/>
</dbReference>
<evidence type="ECO:0000256" key="3">
    <source>
        <dbReference type="ARBA" id="ARBA00022898"/>
    </source>
</evidence>
<comment type="caution">
    <text evidence="10">The sequence shown here is derived from an EMBL/GenBank/DDBJ whole genome shotgun (WGS) entry which is preliminary data.</text>
</comment>
<name>A0ABW2PSE5_9BACL</name>
<dbReference type="CDD" id="cd06828">
    <property type="entry name" value="PLPDE_III_DapDC"/>
    <property type="match status" value="1"/>
</dbReference>
<proteinExistence type="inferred from homology"/>
<comment type="cofactor">
    <cofactor evidence="1 5 7">
        <name>pyridoxal 5'-phosphate</name>
        <dbReference type="ChEBI" id="CHEBI:597326"/>
    </cofactor>
</comment>
<dbReference type="InterPro" id="IPR029066">
    <property type="entry name" value="PLP-binding_barrel"/>
</dbReference>
<keyword evidence="2 5" id="KW-0210">Decarboxylase</keyword>
<feature type="domain" description="Orn/DAP/Arg decarboxylase 2 C-terminal" evidence="8">
    <location>
        <begin position="31"/>
        <end position="387"/>
    </location>
</feature>
<dbReference type="Pfam" id="PF02784">
    <property type="entry name" value="Orn_Arg_deC_N"/>
    <property type="match status" value="1"/>
</dbReference>
<dbReference type="PRINTS" id="PR01179">
    <property type="entry name" value="ODADCRBXLASE"/>
</dbReference>
<feature type="binding site" evidence="5">
    <location>
        <position position="332"/>
    </location>
    <ligand>
        <name>substrate</name>
    </ligand>
</feature>
<sequence>MRGTQEVNENGHLTIGGVDTVKLVREYGSPLYVYDIALIKEKVAEFKKAFSRREVPWQVAYASKAFSSIAMIQLINELDLSLDVVSGGELYTAVKAGFPPERIHFHGNNKTPDELKLALDEKIGTIIVDNFYELTLLDQLCAERHQTIDVLLRTTPGVEAHTHTYIMTGQEDSKFGFNLNNGSLEEAIQMTSDSPNIVLKGLHCHIGSQIFNDKSFAQAINKMFQKFDKWRKQYGFQLNVLNVGGGFGIKYSEEDEPLMIEKFVDTIVDTVIEECNRLSMAYPEIWVEPGRILVGEAGTTLYTIGAFKDIPQTRKYISVDGGMTDNLRPALYQAKYECMVANKALAPADDTVTVAGKCCESGDILIWDAKLPKVTEPNDILAVFCTGAYGYAMANHYNRIPKPAVVFVENGSAQLVIQRETYEDLIKHELPLIQSVLVNN</sequence>
<feature type="binding site" evidence="5">
    <location>
        <position position="389"/>
    </location>
    <ligand>
        <name>pyridoxal 5'-phosphate</name>
        <dbReference type="ChEBI" id="CHEBI:597326"/>
    </ligand>
</feature>
<dbReference type="EMBL" id="JBHTCO010000001">
    <property type="protein sequence ID" value="MFC7391507.1"/>
    <property type="molecule type" value="Genomic_DNA"/>
</dbReference>
<evidence type="ECO:0000259" key="8">
    <source>
        <dbReference type="Pfam" id="PF00278"/>
    </source>
</evidence>
<evidence type="ECO:0000256" key="4">
    <source>
        <dbReference type="ARBA" id="ARBA00023239"/>
    </source>
</evidence>
<evidence type="ECO:0000259" key="9">
    <source>
        <dbReference type="Pfam" id="PF02784"/>
    </source>
</evidence>
<keyword evidence="5 7" id="KW-0457">Lysine biosynthesis</keyword>
<evidence type="ECO:0000256" key="5">
    <source>
        <dbReference type="HAMAP-Rule" id="MF_02120"/>
    </source>
</evidence>
<dbReference type="RefSeq" id="WP_380962579.1">
    <property type="nucleotide sequence ID" value="NZ_JBHTCO010000001.1"/>
</dbReference>
<dbReference type="SUPFAM" id="SSF50621">
    <property type="entry name" value="Alanine racemase C-terminal domain-like"/>
    <property type="match status" value="1"/>
</dbReference>
<feature type="binding site" evidence="5">
    <location>
        <position position="291"/>
    </location>
    <ligand>
        <name>substrate</name>
    </ligand>
</feature>
<feature type="domain" description="Orn/DAP/Arg decarboxylase 2 N-terminal" evidence="9">
    <location>
        <begin position="38"/>
        <end position="294"/>
    </location>
</feature>
<feature type="modified residue" description="N6-(pyridoxal phosphate)lysine" evidence="5">
    <location>
        <position position="64"/>
    </location>
</feature>
<comment type="function">
    <text evidence="5">Specifically catalyzes the decarboxylation of meso-diaminopimelate (meso-DAP) to L-lysine.</text>
</comment>
<feature type="binding site" evidence="5">
    <location>
        <position position="246"/>
    </location>
    <ligand>
        <name>pyridoxal 5'-phosphate</name>
        <dbReference type="ChEBI" id="CHEBI:597326"/>
    </ligand>
</feature>
<evidence type="ECO:0000256" key="7">
    <source>
        <dbReference type="RuleBase" id="RU003738"/>
    </source>
</evidence>
<evidence type="ECO:0000313" key="10">
    <source>
        <dbReference type="EMBL" id="MFC7391507.1"/>
    </source>
</evidence>
<keyword evidence="4 5" id="KW-0456">Lyase</keyword>
<dbReference type="HAMAP" id="MF_02120">
    <property type="entry name" value="LysA"/>
    <property type="match status" value="1"/>
</dbReference>
<organism evidence="10 11">
    <name type="scientific">Scopulibacillus cellulosilyticus</name>
    <dbReference type="NCBI Taxonomy" id="2665665"/>
    <lineage>
        <taxon>Bacteria</taxon>
        <taxon>Bacillati</taxon>
        <taxon>Bacillota</taxon>
        <taxon>Bacilli</taxon>
        <taxon>Bacillales</taxon>
        <taxon>Sporolactobacillaceae</taxon>
        <taxon>Scopulibacillus</taxon>
    </lineage>
</organism>
<dbReference type="InterPro" id="IPR000183">
    <property type="entry name" value="Orn/DAP/Arg_de-COase"/>
</dbReference>
<keyword evidence="3 5" id="KW-0663">Pyridoxal phosphate</keyword>
<feature type="binding site" evidence="5">
    <location>
        <position position="389"/>
    </location>
    <ligand>
        <name>substrate</name>
    </ligand>
</feature>
<gene>
    <name evidence="5 10" type="primary">lysA</name>
    <name evidence="10" type="ORF">ACFQRG_00585</name>
</gene>
<dbReference type="GO" id="GO:0008836">
    <property type="term" value="F:diaminopimelate decarboxylase activity"/>
    <property type="evidence" value="ECO:0007669"/>
    <property type="project" value="UniProtKB-EC"/>
</dbReference>
<dbReference type="InterPro" id="IPR022643">
    <property type="entry name" value="De-COase2_C"/>
</dbReference>
<dbReference type="NCBIfam" id="TIGR01048">
    <property type="entry name" value="lysA"/>
    <property type="match status" value="1"/>
</dbReference>
<dbReference type="InterPro" id="IPR002986">
    <property type="entry name" value="DAP_deCOOHase_LysA"/>
</dbReference>
<evidence type="ECO:0000313" key="11">
    <source>
        <dbReference type="Proteomes" id="UP001596505"/>
    </source>
</evidence>
<feature type="binding site" evidence="5">
    <location>
        <position position="328"/>
    </location>
    <ligand>
        <name>substrate</name>
    </ligand>
</feature>
<protein>
    <recommendedName>
        <fullName evidence="5 6">Diaminopimelate decarboxylase</fullName>
        <shortName evidence="5">DAP decarboxylase</shortName>
        <shortName evidence="5">DAPDC</shortName>
        <ecNumber evidence="5 6">4.1.1.20</ecNumber>
    </recommendedName>
</protein>
<feature type="binding site" evidence="5">
    <location>
        <position position="360"/>
    </location>
    <ligand>
        <name>substrate</name>
    </ligand>
</feature>
<comment type="catalytic activity">
    <reaction evidence="5 7">
        <text>meso-2,6-diaminopimelate + H(+) = L-lysine + CO2</text>
        <dbReference type="Rhea" id="RHEA:15101"/>
        <dbReference type="ChEBI" id="CHEBI:15378"/>
        <dbReference type="ChEBI" id="CHEBI:16526"/>
        <dbReference type="ChEBI" id="CHEBI:32551"/>
        <dbReference type="ChEBI" id="CHEBI:57791"/>
        <dbReference type="EC" id="4.1.1.20"/>
    </reaction>
</comment>
<dbReference type="InterPro" id="IPR009006">
    <property type="entry name" value="Ala_racemase/Decarboxylase_C"/>
</dbReference>
<evidence type="ECO:0000256" key="2">
    <source>
        <dbReference type="ARBA" id="ARBA00022793"/>
    </source>
</evidence>
<reference evidence="11" key="1">
    <citation type="journal article" date="2019" name="Int. J. Syst. Evol. Microbiol.">
        <title>The Global Catalogue of Microorganisms (GCM) 10K type strain sequencing project: providing services to taxonomists for standard genome sequencing and annotation.</title>
        <authorList>
            <consortium name="The Broad Institute Genomics Platform"/>
            <consortium name="The Broad Institute Genome Sequencing Center for Infectious Disease"/>
            <person name="Wu L."/>
            <person name="Ma J."/>
        </authorList>
    </citation>
    <scope>NUCLEOTIDE SEQUENCE [LARGE SCALE GENOMIC DNA]</scope>
    <source>
        <strain evidence="11">CGMCC 1.16305</strain>
    </source>
</reference>
<feature type="binding site" evidence="5">
    <location>
        <begin position="288"/>
        <end position="291"/>
    </location>
    <ligand>
        <name>pyridoxal 5'-phosphate</name>
        <dbReference type="ChEBI" id="CHEBI:597326"/>
    </ligand>
</feature>
<dbReference type="PANTHER" id="PTHR43727:SF2">
    <property type="entry name" value="GROUP IV DECARBOXYLASE"/>
    <property type="match status" value="1"/>
</dbReference>